<dbReference type="InterPro" id="IPR020598">
    <property type="entry name" value="rRNA_Ade_methylase_Trfase_N"/>
</dbReference>
<evidence type="ECO:0000313" key="7">
    <source>
        <dbReference type="EMBL" id="PIT93148.1"/>
    </source>
</evidence>
<dbReference type="AlphaFoldDB" id="A0A2M6WK19"/>
<reference evidence="8" key="1">
    <citation type="submission" date="2017-09" db="EMBL/GenBank/DDBJ databases">
        <title>Depth-based differentiation of microbial function through sediment-hosted aquifers and enrichment of novel symbionts in the deep terrestrial subsurface.</title>
        <authorList>
            <person name="Probst A.J."/>
            <person name="Ladd B."/>
            <person name="Jarett J.K."/>
            <person name="Geller-Mcgrath D.E."/>
            <person name="Sieber C.M.K."/>
            <person name="Emerson J.B."/>
            <person name="Anantharaman K."/>
            <person name="Thomas B.C."/>
            <person name="Malmstrom R."/>
            <person name="Stieglmeier M."/>
            <person name="Klingl A."/>
            <person name="Woyke T."/>
            <person name="Ryan C.M."/>
            <person name="Banfield J.F."/>
        </authorList>
    </citation>
    <scope>NUCLEOTIDE SEQUENCE [LARGE SCALE GENOMIC DNA]</scope>
</reference>
<dbReference type="Pfam" id="PF00398">
    <property type="entry name" value="RrnaAD"/>
    <property type="match status" value="1"/>
</dbReference>
<gene>
    <name evidence="7" type="ORF">COU06_01530</name>
</gene>
<dbReference type="Gene3D" id="1.10.8.100">
    <property type="entry name" value="Ribosomal RNA adenine dimethylase-like, domain 2"/>
    <property type="match status" value="1"/>
</dbReference>
<evidence type="ECO:0000313" key="8">
    <source>
        <dbReference type="Proteomes" id="UP000229112"/>
    </source>
</evidence>
<dbReference type="InterPro" id="IPR020596">
    <property type="entry name" value="rRNA_Ade_Mease_Trfase_CS"/>
</dbReference>
<evidence type="ECO:0000256" key="2">
    <source>
        <dbReference type="ARBA" id="ARBA00022679"/>
    </source>
</evidence>
<evidence type="ECO:0000256" key="1">
    <source>
        <dbReference type="ARBA" id="ARBA00022603"/>
    </source>
</evidence>
<dbReference type="GO" id="GO:0003723">
    <property type="term" value="F:RNA binding"/>
    <property type="evidence" value="ECO:0007669"/>
    <property type="project" value="UniProtKB-UniRule"/>
</dbReference>
<dbReference type="PANTHER" id="PTHR11727">
    <property type="entry name" value="DIMETHYLADENOSINE TRANSFERASE"/>
    <property type="match status" value="1"/>
</dbReference>
<feature type="domain" description="Ribosomal RNA adenine methylase transferase N-terminal" evidence="6">
    <location>
        <begin position="14"/>
        <end position="182"/>
    </location>
</feature>
<comment type="similarity">
    <text evidence="5">Belongs to the class I-like SAM-binding methyltransferase superfamily. rRNA adenine N(6)-methyltransferase family.</text>
</comment>
<feature type="binding site" evidence="5">
    <location>
        <position position="34"/>
    </location>
    <ligand>
        <name>S-adenosyl-L-methionine</name>
        <dbReference type="ChEBI" id="CHEBI:59789"/>
    </ligand>
</feature>
<dbReference type="Gene3D" id="3.40.50.150">
    <property type="entry name" value="Vaccinia Virus protein VP39"/>
    <property type="match status" value="1"/>
</dbReference>
<organism evidence="7 8">
    <name type="scientific">Candidatus Harrisonbacteria bacterium CG10_big_fil_rev_8_21_14_0_10_38_8</name>
    <dbReference type="NCBI Taxonomy" id="1974582"/>
    <lineage>
        <taxon>Bacteria</taxon>
        <taxon>Candidatus Harrisoniibacteriota</taxon>
    </lineage>
</organism>
<dbReference type="SUPFAM" id="SSF53335">
    <property type="entry name" value="S-adenosyl-L-methionine-dependent methyltransferases"/>
    <property type="match status" value="1"/>
</dbReference>
<feature type="binding site" evidence="5">
    <location>
        <position position="9"/>
    </location>
    <ligand>
        <name>S-adenosyl-L-methionine</name>
        <dbReference type="ChEBI" id="CHEBI:59789"/>
    </ligand>
</feature>
<keyword evidence="3 5" id="KW-0949">S-adenosyl-L-methionine</keyword>
<dbReference type="Proteomes" id="UP000229112">
    <property type="component" value="Unassembled WGS sequence"/>
</dbReference>
<accession>A0A2M6WK19</accession>
<evidence type="ECO:0000256" key="4">
    <source>
        <dbReference type="ARBA" id="ARBA00022884"/>
    </source>
</evidence>
<evidence type="ECO:0000256" key="5">
    <source>
        <dbReference type="PROSITE-ProRule" id="PRU01026"/>
    </source>
</evidence>
<dbReference type="SMART" id="SM00650">
    <property type="entry name" value="rADc"/>
    <property type="match status" value="1"/>
</dbReference>
<dbReference type="EMBL" id="PFAY01000011">
    <property type="protein sequence ID" value="PIT93148.1"/>
    <property type="molecule type" value="Genomic_DNA"/>
</dbReference>
<sequence length="287" mass="33385">MLSHTQNYINNKELVHKLIGFVDFTEANLVIEVGPGKGIITDELLRHASRLKVIEADKRLFALLKDKYKHISHDRLHLVPGDFLKYELPKEPFLVVSNIPFNITVEIIRKLTDKYSKLQSAYLIMQKEAAVKFLGAPHAHSPLFSHFLQIHYTVEHLLHIPRANYNPRPNFDTSFIAIKKRATPVVTNADEFIFKDFITFLFQNRKSLAKDCLKSLFSSLQTKIILSDLGIPENSEKKKIIFDDWVRIFRVFQEHAPERGFIKINLAYKKLVSEQRTLKKIHRTRAD</sequence>
<dbReference type="GO" id="GO:0000179">
    <property type="term" value="F:rRNA (adenine-N6,N6-)-dimethyltransferase activity"/>
    <property type="evidence" value="ECO:0007669"/>
    <property type="project" value="UniProtKB-UniRule"/>
</dbReference>
<keyword evidence="1 5" id="KW-0489">Methyltransferase</keyword>
<dbReference type="InterPro" id="IPR023165">
    <property type="entry name" value="rRNA_Ade_diMease-like_C"/>
</dbReference>
<dbReference type="PROSITE" id="PS51689">
    <property type="entry name" value="SAM_RNA_A_N6_MT"/>
    <property type="match status" value="1"/>
</dbReference>
<protein>
    <recommendedName>
        <fullName evidence="6">Ribosomal RNA adenine methylase transferase N-terminal domain-containing protein</fullName>
    </recommendedName>
</protein>
<feature type="binding site" evidence="5">
    <location>
        <position position="82"/>
    </location>
    <ligand>
        <name>S-adenosyl-L-methionine</name>
        <dbReference type="ChEBI" id="CHEBI:59789"/>
    </ligand>
</feature>
<proteinExistence type="inferred from homology"/>
<name>A0A2M6WK19_9BACT</name>
<keyword evidence="4 5" id="KW-0694">RNA-binding</keyword>
<feature type="binding site" evidence="5">
    <location>
        <position position="7"/>
    </location>
    <ligand>
        <name>S-adenosyl-L-methionine</name>
        <dbReference type="ChEBI" id="CHEBI:59789"/>
    </ligand>
</feature>
<comment type="caution">
    <text evidence="7">The sequence shown here is derived from an EMBL/GenBank/DDBJ whole genome shotgun (WGS) entry which is preliminary data.</text>
</comment>
<dbReference type="InterPro" id="IPR001737">
    <property type="entry name" value="KsgA/Erm"/>
</dbReference>
<feature type="binding site" evidence="5">
    <location>
        <position position="55"/>
    </location>
    <ligand>
        <name>S-adenosyl-L-methionine</name>
        <dbReference type="ChEBI" id="CHEBI:59789"/>
    </ligand>
</feature>
<keyword evidence="2 5" id="KW-0808">Transferase</keyword>
<dbReference type="PROSITE" id="PS01131">
    <property type="entry name" value="RRNA_A_DIMETH"/>
    <property type="match status" value="1"/>
</dbReference>
<feature type="binding site" evidence="5">
    <location>
        <position position="98"/>
    </location>
    <ligand>
        <name>S-adenosyl-L-methionine</name>
        <dbReference type="ChEBI" id="CHEBI:59789"/>
    </ligand>
</feature>
<dbReference type="InterPro" id="IPR029063">
    <property type="entry name" value="SAM-dependent_MTases_sf"/>
</dbReference>
<evidence type="ECO:0000259" key="6">
    <source>
        <dbReference type="SMART" id="SM00650"/>
    </source>
</evidence>
<dbReference type="PANTHER" id="PTHR11727:SF7">
    <property type="entry name" value="DIMETHYLADENOSINE TRANSFERASE-RELATED"/>
    <property type="match status" value="1"/>
</dbReference>
<evidence type="ECO:0000256" key="3">
    <source>
        <dbReference type="ARBA" id="ARBA00022691"/>
    </source>
</evidence>
<dbReference type="CDD" id="cd02440">
    <property type="entry name" value="AdoMet_MTases"/>
    <property type="match status" value="1"/>
</dbReference>